<dbReference type="InterPro" id="IPR013783">
    <property type="entry name" value="Ig-like_fold"/>
</dbReference>
<evidence type="ECO:0000259" key="4">
    <source>
        <dbReference type="PROSITE" id="PS50835"/>
    </source>
</evidence>
<dbReference type="GO" id="GO:0005886">
    <property type="term" value="C:plasma membrane"/>
    <property type="evidence" value="ECO:0007669"/>
    <property type="project" value="TreeGrafter"/>
</dbReference>
<dbReference type="AlphaFoldDB" id="A0AAV7P0M8"/>
<feature type="chain" id="PRO_5044000892" description="Ig-like domain-containing protein" evidence="3">
    <location>
        <begin position="20"/>
        <end position="139"/>
    </location>
</feature>
<dbReference type="GO" id="GO:0007166">
    <property type="term" value="P:cell surface receptor signaling pathway"/>
    <property type="evidence" value="ECO:0007669"/>
    <property type="project" value="TreeGrafter"/>
</dbReference>
<dbReference type="SUPFAM" id="SSF48726">
    <property type="entry name" value="Immunoglobulin"/>
    <property type="match status" value="1"/>
</dbReference>
<dbReference type="InterPro" id="IPR013106">
    <property type="entry name" value="Ig_V-set"/>
</dbReference>
<dbReference type="Pfam" id="PF07686">
    <property type="entry name" value="V-set"/>
    <property type="match status" value="1"/>
</dbReference>
<evidence type="ECO:0000256" key="3">
    <source>
        <dbReference type="SAM" id="SignalP"/>
    </source>
</evidence>
<dbReference type="PANTHER" id="PTHR23268">
    <property type="entry name" value="T-CELL RECEPTOR BETA CHAIN"/>
    <property type="match status" value="1"/>
</dbReference>
<keyword evidence="1 3" id="KW-0732">Signal</keyword>
<dbReference type="InterPro" id="IPR007110">
    <property type="entry name" value="Ig-like_dom"/>
</dbReference>
<evidence type="ECO:0000313" key="6">
    <source>
        <dbReference type="Proteomes" id="UP001066276"/>
    </source>
</evidence>
<dbReference type="SMART" id="SM00406">
    <property type="entry name" value="IGv"/>
    <property type="match status" value="1"/>
</dbReference>
<keyword evidence="6" id="KW-1185">Reference proteome</keyword>
<dbReference type="InterPro" id="IPR050413">
    <property type="entry name" value="TCR_beta_variable"/>
</dbReference>
<dbReference type="PANTHER" id="PTHR23268:SF31">
    <property type="entry name" value="T CELL RECEPTOR BETA VARIABLE 30"/>
    <property type="match status" value="1"/>
</dbReference>
<name>A0AAV7P0M8_PLEWA</name>
<dbReference type="Gene3D" id="2.60.40.10">
    <property type="entry name" value="Immunoglobulins"/>
    <property type="match status" value="1"/>
</dbReference>
<gene>
    <name evidence="5" type="ORF">NDU88_000369</name>
</gene>
<dbReference type="PROSITE" id="PS50835">
    <property type="entry name" value="IG_LIKE"/>
    <property type="match status" value="1"/>
</dbReference>
<dbReference type="Proteomes" id="UP001066276">
    <property type="component" value="Chromosome 7"/>
</dbReference>
<evidence type="ECO:0000313" key="5">
    <source>
        <dbReference type="EMBL" id="KAJ1121851.1"/>
    </source>
</evidence>
<protein>
    <recommendedName>
        <fullName evidence="4">Ig-like domain-containing protein</fullName>
    </recommendedName>
</protein>
<dbReference type="InterPro" id="IPR036179">
    <property type="entry name" value="Ig-like_dom_sf"/>
</dbReference>
<feature type="signal peptide" evidence="3">
    <location>
        <begin position="1"/>
        <end position="19"/>
    </location>
</feature>
<reference evidence="5" key="1">
    <citation type="journal article" date="2022" name="bioRxiv">
        <title>Sequencing and chromosome-scale assembly of the giantPleurodeles waltlgenome.</title>
        <authorList>
            <person name="Brown T."/>
            <person name="Elewa A."/>
            <person name="Iarovenko S."/>
            <person name="Subramanian E."/>
            <person name="Araus A.J."/>
            <person name="Petzold A."/>
            <person name="Susuki M."/>
            <person name="Suzuki K.-i.T."/>
            <person name="Hayashi T."/>
            <person name="Toyoda A."/>
            <person name="Oliveira C."/>
            <person name="Osipova E."/>
            <person name="Leigh N.D."/>
            <person name="Simon A."/>
            <person name="Yun M.H."/>
        </authorList>
    </citation>
    <scope>NUCLEOTIDE SEQUENCE</scope>
    <source>
        <strain evidence="5">20211129_DDA</strain>
        <tissue evidence="5">Liver</tissue>
    </source>
</reference>
<accession>A0AAV7P0M8</accession>
<keyword evidence="2" id="KW-0391">Immunity</keyword>
<proteinExistence type="predicted"/>
<evidence type="ECO:0000256" key="1">
    <source>
        <dbReference type="ARBA" id="ARBA00022729"/>
    </source>
</evidence>
<organism evidence="5 6">
    <name type="scientific">Pleurodeles waltl</name>
    <name type="common">Iberian ribbed newt</name>
    <dbReference type="NCBI Taxonomy" id="8319"/>
    <lineage>
        <taxon>Eukaryota</taxon>
        <taxon>Metazoa</taxon>
        <taxon>Chordata</taxon>
        <taxon>Craniata</taxon>
        <taxon>Vertebrata</taxon>
        <taxon>Euteleostomi</taxon>
        <taxon>Amphibia</taxon>
        <taxon>Batrachia</taxon>
        <taxon>Caudata</taxon>
        <taxon>Salamandroidea</taxon>
        <taxon>Salamandridae</taxon>
        <taxon>Pleurodelinae</taxon>
        <taxon>Pleurodeles</taxon>
    </lineage>
</organism>
<sequence>MHGSCSLCALLLFFHYVEPQTILQSPPFLSVPPGMAVEMSCSVEGTSNPNMYWYRKTPQQPFEMMFLSRGTGMLDDSPETHFRAERPGAQHFILRADSVRQNDTAQYYCAWSITVSDRMLRAAQKPLQELEGAANMSRT</sequence>
<feature type="domain" description="Ig-like" evidence="4">
    <location>
        <begin position="19"/>
        <end position="109"/>
    </location>
</feature>
<comment type="caution">
    <text evidence="5">The sequence shown here is derived from an EMBL/GenBank/DDBJ whole genome shotgun (WGS) entry which is preliminary data.</text>
</comment>
<dbReference type="EMBL" id="JANPWB010000011">
    <property type="protein sequence ID" value="KAJ1121851.1"/>
    <property type="molecule type" value="Genomic_DNA"/>
</dbReference>
<evidence type="ECO:0000256" key="2">
    <source>
        <dbReference type="ARBA" id="ARBA00022859"/>
    </source>
</evidence>
<dbReference type="GO" id="GO:0002376">
    <property type="term" value="P:immune system process"/>
    <property type="evidence" value="ECO:0007669"/>
    <property type="project" value="UniProtKB-KW"/>
</dbReference>